<gene>
    <name evidence="7" type="ORF">SERLADRAFT_417289</name>
</gene>
<feature type="compositionally biased region" description="Low complexity" evidence="4">
    <location>
        <begin position="931"/>
        <end position="944"/>
    </location>
</feature>
<dbReference type="GeneID" id="18813571"/>
<name>F8P5J7_SERL9</name>
<evidence type="ECO:0000256" key="4">
    <source>
        <dbReference type="SAM" id="MobiDB-lite"/>
    </source>
</evidence>
<dbReference type="PANTHER" id="PTHR31308:SF6">
    <property type="entry name" value="GLYCOSIDE HYDROLASE FAMILY 5 C-TERMINAL DOMAIN-CONTAINING PROTEIN"/>
    <property type="match status" value="1"/>
</dbReference>
<dbReference type="Pfam" id="PF00150">
    <property type="entry name" value="Cellulase"/>
    <property type="match status" value="1"/>
</dbReference>
<reference evidence="7" key="1">
    <citation type="submission" date="2011-04" db="EMBL/GenBank/DDBJ databases">
        <title>Evolution of plant cell wall degrading machinery underlies the functional diversity of forest fungi.</title>
        <authorList>
            <consortium name="US DOE Joint Genome Institute (JGI-PGF)"/>
            <person name="Eastwood D.C."/>
            <person name="Floudas D."/>
            <person name="Binder M."/>
            <person name="Majcherczyk A."/>
            <person name="Schneider P."/>
            <person name="Aerts A."/>
            <person name="Asiegbu F.O."/>
            <person name="Baker S.E."/>
            <person name="Barry K."/>
            <person name="Bendiksby M."/>
            <person name="Blumentritt M."/>
            <person name="Coutinho P.M."/>
            <person name="Cullen D."/>
            <person name="Cullen D."/>
            <person name="Gathman A."/>
            <person name="Goodell B."/>
            <person name="Henrissat B."/>
            <person name="Ihrmark K."/>
            <person name="Kauserud H."/>
            <person name="Kohler A."/>
            <person name="LaButti K."/>
            <person name="Lapidus A."/>
            <person name="Lavin J.L."/>
            <person name="Lee Y.-H."/>
            <person name="Lindquist E."/>
            <person name="Lilly W."/>
            <person name="Lucas S."/>
            <person name="Morin E."/>
            <person name="Murat C."/>
            <person name="Oguiza J.A."/>
            <person name="Park J."/>
            <person name="Pisabarro A.G."/>
            <person name="Riley R."/>
            <person name="Rosling A."/>
            <person name="Salamov A."/>
            <person name="Schmidt O."/>
            <person name="Schmutz J."/>
            <person name="Skrede I."/>
            <person name="Stenlid J."/>
            <person name="Wiebenga A."/>
            <person name="Xie X."/>
            <person name="Kues U."/>
            <person name="Hibbett D.S."/>
            <person name="Hoffmeister D."/>
            <person name="Hogberg N."/>
            <person name="Martin F."/>
            <person name="Grigoriev I.V."/>
            <person name="Watkinson S.C."/>
        </authorList>
    </citation>
    <scope>NUCLEOTIDE SEQUENCE</scope>
    <source>
        <strain evidence="7">S7.9</strain>
    </source>
</reference>
<dbReference type="InterPro" id="IPR001547">
    <property type="entry name" value="Glyco_hydro_5"/>
</dbReference>
<dbReference type="InterPro" id="IPR017853">
    <property type="entry name" value="GH"/>
</dbReference>
<dbReference type="KEGG" id="sla:SERLADRAFT_417289"/>
<dbReference type="GO" id="GO:1904462">
    <property type="term" value="P:ergosteryl 3-beta-D-glucoside catabolic process"/>
    <property type="evidence" value="ECO:0007669"/>
    <property type="project" value="TreeGrafter"/>
</dbReference>
<feature type="domain" description="Glycoside hydrolase family 5 C-terminal" evidence="6">
    <location>
        <begin position="854"/>
        <end position="925"/>
    </location>
</feature>
<dbReference type="InterPro" id="IPR013780">
    <property type="entry name" value="Glyco_hydro_b"/>
</dbReference>
<dbReference type="InterPro" id="IPR041036">
    <property type="entry name" value="GH5_C"/>
</dbReference>
<dbReference type="Pfam" id="PF18564">
    <property type="entry name" value="Glyco_hydro_5_C"/>
    <property type="match status" value="1"/>
</dbReference>
<keyword evidence="2 7" id="KW-0378">Hydrolase</keyword>
<dbReference type="Gene3D" id="2.60.40.1180">
    <property type="entry name" value="Golgi alpha-mannosidase II"/>
    <property type="match status" value="1"/>
</dbReference>
<keyword evidence="3" id="KW-0326">Glycosidase</keyword>
<dbReference type="GO" id="GO:0000272">
    <property type="term" value="P:polysaccharide catabolic process"/>
    <property type="evidence" value="ECO:0007669"/>
    <property type="project" value="InterPro"/>
</dbReference>
<feature type="region of interest" description="Disordered" evidence="4">
    <location>
        <begin position="930"/>
        <end position="968"/>
    </location>
</feature>
<dbReference type="SUPFAM" id="SSF51445">
    <property type="entry name" value="(Trans)glycosidases"/>
    <property type="match status" value="1"/>
</dbReference>
<evidence type="ECO:0000256" key="2">
    <source>
        <dbReference type="ARBA" id="ARBA00022801"/>
    </source>
</evidence>
<protein>
    <submittedName>
        <fullName evidence="7">Glycoside hydrolase family 5 protein</fullName>
    </submittedName>
</protein>
<feature type="compositionally biased region" description="Low complexity" evidence="4">
    <location>
        <begin position="955"/>
        <end position="966"/>
    </location>
</feature>
<dbReference type="RefSeq" id="XP_007321670.1">
    <property type="nucleotide sequence ID" value="XM_007321608.1"/>
</dbReference>
<dbReference type="AlphaFoldDB" id="F8P5J7"/>
<dbReference type="GO" id="GO:0050295">
    <property type="term" value="F:steryl-beta-glucosidase activity"/>
    <property type="evidence" value="ECO:0007669"/>
    <property type="project" value="TreeGrafter"/>
</dbReference>
<organism>
    <name type="scientific">Serpula lacrymans var. lacrymans (strain S7.9)</name>
    <name type="common">Dry rot fungus</name>
    <dbReference type="NCBI Taxonomy" id="578457"/>
    <lineage>
        <taxon>Eukaryota</taxon>
        <taxon>Fungi</taxon>
        <taxon>Dikarya</taxon>
        <taxon>Basidiomycota</taxon>
        <taxon>Agaricomycotina</taxon>
        <taxon>Agaricomycetes</taxon>
        <taxon>Agaricomycetidae</taxon>
        <taxon>Boletales</taxon>
        <taxon>Coniophorineae</taxon>
        <taxon>Serpulaceae</taxon>
        <taxon>Serpula</taxon>
    </lineage>
</organism>
<proteinExistence type="inferred from homology"/>
<dbReference type="PANTHER" id="PTHR31308">
    <property type="match status" value="1"/>
</dbReference>
<dbReference type="Gene3D" id="3.20.20.80">
    <property type="entry name" value="Glycosidases"/>
    <property type="match status" value="2"/>
</dbReference>
<dbReference type="OrthoDB" id="9971853at2759"/>
<feature type="domain" description="Glycoside hydrolase family 5" evidence="5">
    <location>
        <begin position="253"/>
        <end position="312"/>
    </location>
</feature>
<dbReference type="EMBL" id="GL945438">
    <property type="protein sequence ID" value="EGO21884.1"/>
    <property type="molecule type" value="Genomic_DNA"/>
</dbReference>
<dbReference type="HOGENOM" id="CLU_009024_0_0_1"/>
<sequence>MSQPPYNCVSPQQVMLNPNGAGSPGHYARLQNPPQHPSLQAAVDQSEMPDTFYSVNAIRLRHLPRSNFHTPKHQTIPGIIFSSRGYPGIRVKDILLGQGRAIVDSPHDFIFKGHGWRTTTLNLNYPGYNDPFPWRIDTVDSATKTLMTRFQLVEKLCILIRAFCSQASIWRWTAGHNAVYLFGQLRNLKYLLLYMGQWRTLLLRGVNLSGSSKAPVGRPSYIYEGFWDIAEQGGESFVGRPLNLEDGSADVHLARLRGWGFNIIRFPVTWEALEHEGPGKYDYKFMDYIVQVLRKCKEYGFKVYMNPHQDTWSRFSGGSGAPYWTLPACGMNPRNFTATQAAILHCEYPATQNRDPASLPAMIWSTNYGRLASQTLFALFFAGNTFAPNCIIDDVNIEEYLQSHFTEAFGRLADHIKEAGDLYEEVVIGWDSMNEPYEGFIGYEDLNKVPIKQGSTLKKGTFPSPAQSLRLGMGEAQTVDSWTFGSFGPRKNGTVTIDPKGIKMWADPETEPDGKHPVWGWTRSPKWKLGDCIWAQHGVWDVEAGYVLLPEYFRFLPPGPDGTSLEVQFLRDFWEPQFRRYAERIRKAHPEAILFVQPPVFARPPPVNEELLRGRCCYSTHYYDGLTLITRHWNWFNADALGLLRGKYSSTLQAVKIGEGAIRKSLQEQLGILKSDALDLGAGNYPTIIGEIGTPFDMDAKRAYGYTNNGRYKGDFSSQEKALDASMNAADGPNVLNWTLWTYCPDNSHEWGDGWNMEDLSLWSGDDLREAQTSPQMRTGPGSESRAALLRARSATMLGSMTPPAASSLSLQTLPTTNDLLGDAGSTSKISPFHWENAHDFLMDGARAARAFCRPWPTAVVGLPTDIQFNISKAYFKLTVRVRAEDVPVPHTRHDNASTLSGDHVQKDRAPTEIYIPLIHYAHNKSLGDLVEQSDSPESSDVSSGALTPIEDSRNPSSLNLSLPSSHASTLVPGTTLDLEVTVSEGIWDVEGQTLKWWYQPPEPGGADKELTIEVKRGSGPIKLSTEPSSCPSLFGLDSLCPPEICRIM</sequence>
<dbReference type="InterPro" id="IPR018087">
    <property type="entry name" value="Glyco_hydro_5_CS"/>
</dbReference>
<evidence type="ECO:0000259" key="6">
    <source>
        <dbReference type="Pfam" id="PF18564"/>
    </source>
</evidence>
<evidence type="ECO:0000313" key="7">
    <source>
        <dbReference type="EMBL" id="EGO21884.1"/>
    </source>
</evidence>
<evidence type="ECO:0000256" key="3">
    <source>
        <dbReference type="ARBA" id="ARBA00023295"/>
    </source>
</evidence>
<dbReference type="Proteomes" id="UP000008064">
    <property type="component" value="Unassembled WGS sequence"/>
</dbReference>
<evidence type="ECO:0000256" key="1">
    <source>
        <dbReference type="ARBA" id="ARBA00005641"/>
    </source>
</evidence>
<evidence type="ECO:0000259" key="5">
    <source>
        <dbReference type="Pfam" id="PF00150"/>
    </source>
</evidence>
<accession>F8P5J7</accession>
<comment type="similarity">
    <text evidence="1">Belongs to the glycosyl hydrolase 5 (cellulase A) family.</text>
</comment>
<dbReference type="PROSITE" id="PS00659">
    <property type="entry name" value="GLYCOSYL_HYDROL_F5"/>
    <property type="match status" value="1"/>
</dbReference>
<dbReference type="InterPro" id="IPR052066">
    <property type="entry name" value="Glycosphingolipid_Hydrolases"/>
</dbReference>